<dbReference type="GO" id="GO:0045296">
    <property type="term" value="F:cadherin binding"/>
    <property type="evidence" value="ECO:0007669"/>
    <property type="project" value="TreeGrafter"/>
</dbReference>
<dbReference type="FunFam" id="3.30.160.780:FF:000002">
    <property type="entry name" value="Envoplakin b"/>
    <property type="match status" value="1"/>
</dbReference>
<dbReference type="GO" id="GO:0042060">
    <property type="term" value="P:wound healing"/>
    <property type="evidence" value="ECO:0007669"/>
    <property type="project" value="TreeGrafter"/>
</dbReference>
<dbReference type="Gene3D" id="3.90.1290.10">
    <property type="entry name" value="Plakin repeat"/>
    <property type="match status" value="1"/>
</dbReference>
<dbReference type="GO" id="GO:0016020">
    <property type="term" value="C:membrane"/>
    <property type="evidence" value="ECO:0007669"/>
    <property type="project" value="TreeGrafter"/>
</dbReference>
<dbReference type="PANTHER" id="PTHR23169">
    <property type="entry name" value="ENVOPLAKIN"/>
    <property type="match status" value="1"/>
</dbReference>
<organism evidence="3 4">
    <name type="scientific">Xenopus laevis</name>
    <name type="common">African clawed frog</name>
    <dbReference type="NCBI Taxonomy" id="8355"/>
    <lineage>
        <taxon>Eukaryota</taxon>
        <taxon>Metazoa</taxon>
        <taxon>Chordata</taxon>
        <taxon>Craniata</taxon>
        <taxon>Vertebrata</taxon>
        <taxon>Euteleostomi</taxon>
        <taxon>Amphibia</taxon>
        <taxon>Batrachia</taxon>
        <taxon>Anura</taxon>
        <taxon>Pipoidea</taxon>
        <taxon>Pipidae</taxon>
        <taxon>Xenopodinae</taxon>
        <taxon>Xenopus</taxon>
        <taxon>Xenopus</taxon>
    </lineage>
</organism>
<dbReference type="SUPFAM" id="SSF75399">
    <property type="entry name" value="Plakin repeat"/>
    <property type="match status" value="2"/>
</dbReference>
<gene>
    <name evidence="4" type="primary">LOC121398757</name>
</gene>
<dbReference type="GO" id="GO:0005198">
    <property type="term" value="F:structural molecule activity"/>
    <property type="evidence" value="ECO:0007669"/>
    <property type="project" value="TreeGrafter"/>
</dbReference>
<dbReference type="RefSeq" id="XP_041433929.1">
    <property type="nucleotide sequence ID" value="XM_041577995.1"/>
</dbReference>
<dbReference type="GO" id="GO:0005882">
    <property type="term" value="C:intermediate filament"/>
    <property type="evidence" value="ECO:0007669"/>
    <property type="project" value="TreeGrafter"/>
</dbReference>
<keyword evidence="2" id="KW-0677">Repeat</keyword>
<dbReference type="GO" id="GO:0005737">
    <property type="term" value="C:cytoplasm"/>
    <property type="evidence" value="ECO:0007669"/>
    <property type="project" value="TreeGrafter"/>
</dbReference>
<dbReference type="Gene3D" id="3.30.160.780">
    <property type="match status" value="1"/>
</dbReference>
<evidence type="ECO:0000256" key="2">
    <source>
        <dbReference type="ARBA" id="ARBA00022737"/>
    </source>
</evidence>
<dbReference type="GO" id="GO:0045104">
    <property type="term" value="P:intermediate filament cytoskeleton organization"/>
    <property type="evidence" value="ECO:0007669"/>
    <property type="project" value="InterPro"/>
</dbReference>
<keyword evidence="1" id="KW-0597">Phosphoprotein</keyword>
<evidence type="ECO:0000313" key="3">
    <source>
        <dbReference type="Proteomes" id="UP000186698"/>
    </source>
</evidence>
<dbReference type="KEGG" id="xla:121398757"/>
<sequence length="296" mass="32993">MRETNVSTKISIRDPDTGKEMSPYEAYKRGIIDRSQYIQLQELECDWEEISTMGSSGEISVLLDKKSGKQYSIEDALRTKKVTKEELQMYRDGKLPISEFALLVAGEKPPSLSIGLIIGPKPPTYTQSRSLFTQSAPKVFHDDTFPIAGIYDKSTDSKCTIRSALTRKILDAETGQKMLEAQAATGGIIHIMSKERYSVHKAIERGLIDSSNTQSLLHAQKAFTGVEDPVSKKRLSLGEAVQKNLMPKEKALPYLIVQHLTGGLIDTKQTGRIPVFEAVEQGLVRRILLTLSPRRK</sequence>
<protein>
    <submittedName>
        <fullName evidence="4">Envoplakin-like</fullName>
    </submittedName>
</protein>
<dbReference type="PANTHER" id="PTHR23169:SF7">
    <property type="entry name" value="ENVOPLAKIN"/>
    <property type="match status" value="1"/>
</dbReference>
<dbReference type="GeneID" id="121398757"/>
<reference evidence="4" key="1">
    <citation type="submission" date="2025-08" db="UniProtKB">
        <authorList>
            <consortium name="RefSeq"/>
        </authorList>
    </citation>
    <scope>IDENTIFICATION</scope>
    <source>
        <strain evidence="4">J_2021</strain>
        <tissue evidence="4">Erythrocytes</tissue>
    </source>
</reference>
<evidence type="ECO:0000256" key="1">
    <source>
        <dbReference type="ARBA" id="ARBA00022553"/>
    </source>
</evidence>
<name>A0A8J1LX25_XENLA</name>
<dbReference type="SMART" id="SM00250">
    <property type="entry name" value="PLEC"/>
    <property type="match status" value="6"/>
</dbReference>
<dbReference type="Pfam" id="PF00681">
    <property type="entry name" value="Plectin"/>
    <property type="match status" value="4"/>
</dbReference>
<dbReference type="AlphaFoldDB" id="A0A8J1LX25"/>
<dbReference type="Proteomes" id="UP000186698">
    <property type="component" value="Chromosome 9_10S"/>
</dbReference>
<dbReference type="InterPro" id="IPR001101">
    <property type="entry name" value="Plectin_repeat"/>
</dbReference>
<dbReference type="InterPro" id="IPR043197">
    <property type="entry name" value="Plakin"/>
</dbReference>
<evidence type="ECO:0000313" key="4">
    <source>
        <dbReference type="RefSeq" id="XP_041433929.1"/>
    </source>
</evidence>
<keyword evidence="3" id="KW-1185">Reference proteome</keyword>
<accession>A0A8J1LX25</accession>
<dbReference type="InterPro" id="IPR035915">
    <property type="entry name" value="Plakin_repeat_sf"/>
</dbReference>
<proteinExistence type="predicted"/>
<dbReference type="OrthoDB" id="8938928at2759"/>